<dbReference type="eggNOG" id="ENOG503272X">
    <property type="taxonomic scope" value="Bacteria"/>
</dbReference>
<evidence type="ECO:0000313" key="2">
    <source>
        <dbReference type="Proteomes" id="UP000006854"/>
    </source>
</evidence>
<dbReference type="STRING" id="953739.SVEN_2095"/>
<evidence type="ECO:0000313" key="1">
    <source>
        <dbReference type="EMBL" id="CCA55381.1"/>
    </source>
</evidence>
<sequence>MTDQPTRKATITLDSATSDREFPIYQISINAMRDENHGHGYRLMGPKYLGRSRNLRTVELTQRDADEIRAVLDEVFPPASPTA</sequence>
<accession>F2RKZ2</accession>
<protein>
    <submittedName>
        <fullName evidence="1">Uncharacterized protein</fullName>
    </submittedName>
</protein>
<dbReference type="KEGG" id="sve:SVEN_2095"/>
<reference evidence="1 2" key="1">
    <citation type="journal article" date="2011" name="BMC Genomics">
        <title>Genome-wide analysis of the role of GlnR in Streptomyces venezuelae provides new insights into global nitrogen regulation in actinomycetes.</title>
        <authorList>
            <person name="Pullan S.T."/>
            <person name="Bibb M.J."/>
            <person name="Merrick M."/>
        </authorList>
    </citation>
    <scope>NUCLEOTIDE SEQUENCE [LARGE SCALE GENOMIC DNA]</scope>
    <source>
        <strain evidence="1">ATCC 10712</strain>
    </source>
</reference>
<name>F2RKZ2_STRVP</name>
<dbReference type="PATRIC" id="fig|953739.5.peg.4255"/>
<dbReference type="RefSeq" id="WP_015033299.1">
    <property type="nucleotide sequence ID" value="NC_018750.1"/>
</dbReference>
<keyword evidence="2" id="KW-1185">Reference proteome</keyword>
<dbReference type="AlphaFoldDB" id="F2RKZ2"/>
<organism evidence="1 2">
    <name type="scientific">Streptomyces venezuelae (strain ATCC 10712 / CBS 650.69 / DSM 40230 / JCM 4526 / NBRC 13096 / PD 04745)</name>
    <dbReference type="NCBI Taxonomy" id="953739"/>
    <lineage>
        <taxon>Bacteria</taxon>
        <taxon>Bacillati</taxon>
        <taxon>Actinomycetota</taxon>
        <taxon>Actinomycetes</taxon>
        <taxon>Kitasatosporales</taxon>
        <taxon>Streptomycetaceae</taxon>
        <taxon>Streptomyces</taxon>
    </lineage>
</organism>
<dbReference type="HOGENOM" id="CLU_2541290_0_0_11"/>
<dbReference type="GeneID" id="51862668"/>
<dbReference type="OrthoDB" id="5198315at2"/>
<gene>
    <name evidence="1" type="ordered locus">SVEN_2095</name>
</gene>
<proteinExistence type="predicted"/>
<dbReference type="Proteomes" id="UP000006854">
    <property type="component" value="Chromosome"/>
</dbReference>
<dbReference type="EMBL" id="FR845719">
    <property type="protein sequence ID" value="CCA55381.1"/>
    <property type="molecule type" value="Genomic_DNA"/>
</dbReference>